<feature type="region of interest" description="Disordered" evidence="1">
    <location>
        <begin position="82"/>
        <end position="102"/>
    </location>
</feature>
<dbReference type="GeneID" id="94431937"/>
<accession>A0A2C6KM65</accession>
<feature type="domain" description="Tf2-1-like SH3-like" evidence="2">
    <location>
        <begin position="138"/>
        <end position="191"/>
    </location>
</feature>
<organism evidence="3 4">
    <name type="scientific">Cystoisospora suis</name>
    <dbReference type="NCBI Taxonomy" id="483139"/>
    <lineage>
        <taxon>Eukaryota</taxon>
        <taxon>Sar</taxon>
        <taxon>Alveolata</taxon>
        <taxon>Apicomplexa</taxon>
        <taxon>Conoidasida</taxon>
        <taxon>Coccidia</taxon>
        <taxon>Eucoccidiorida</taxon>
        <taxon>Eimeriorina</taxon>
        <taxon>Sarcocystidae</taxon>
        <taxon>Cystoisospora</taxon>
    </lineage>
</organism>
<reference evidence="3 4" key="1">
    <citation type="journal article" date="2017" name="Int. J. Parasitol.">
        <title>The genome of the protozoan parasite Cystoisospora suis and a reverse vaccinology approach to identify vaccine candidates.</title>
        <authorList>
            <person name="Palmieri N."/>
            <person name="Shrestha A."/>
            <person name="Ruttkowski B."/>
            <person name="Beck T."/>
            <person name="Vogl C."/>
            <person name="Tomley F."/>
            <person name="Blake D.P."/>
            <person name="Joachim A."/>
        </authorList>
    </citation>
    <scope>NUCLEOTIDE SEQUENCE [LARGE SCALE GENOMIC DNA]</scope>
    <source>
        <strain evidence="3 4">Wien I</strain>
    </source>
</reference>
<dbReference type="EMBL" id="MIGC01004859">
    <property type="protein sequence ID" value="PHJ17582.1"/>
    <property type="molecule type" value="Genomic_DNA"/>
</dbReference>
<dbReference type="Pfam" id="PF24626">
    <property type="entry name" value="SH3_Tf2-1"/>
    <property type="match status" value="1"/>
</dbReference>
<evidence type="ECO:0000313" key="3">
    <source>
        <dbReference type="EMBL" id="PHJ17582.1"/>
    </source>
</evidence>
<dbReference type="OrthoDB" id="346468at2759"/>
<evidence type="ECO:0000313" key="4">
    <source>
        <dbReference type="Proteomes" id="UP000221165"/>
    </source>
</evidence>
<dbReference type="VEuPathDB" id="ToxoDB:CSUI_008598"/>
<dbReference type="Proteomes" id="UP000221165">
    <property type="component" value="Unassembled WGS sequence"/>
</dbReference>
<dbReference type="AlphaFoldDB" id="A0A2C6KM65"/>
<protein>
    <submittedName>
        <fullName evidence="3">Retrotransposon ty3-gypsy subclass</fullName>
    </submittedName>
</protein>
<gene>
    <name evidence="3" type="ORF">CSUI_008598</name>
</gene>
<sequence length="193" mass="21550">AKRRLALSFANGEKDGDVSYTQVEICTTRNSHERLTAKRPFLVADICYDVILVLPWITNWGASLPDARAGVVLQQHGRPAVYVPPLEGSKQRDGSGGGGVLKEAEPRLAPAKANFRRAQNAQKRNYDKRRRLEVLKAGDPVYVSARLLRPHGVGERKLGPRWVGPFTILKRVNDLAYTVDFPSSMRLHRTVNI</sequence>
<feature type="non-terminal residue" evidence="3">
    <location>
        <position position="1"/>
    </location>
</feature>
<proteinExistence type="predicted"/>
<evidence type="ECO:0000259" key="2">
    <source>
        <dbReference type="Pfam" id="PF24626"/>
    </source>
</evidence>
<dbReference type="InterPro" id="IPR056924">
    <property type="entry name" value="SH3_Tf2-1"/>
</dbReference>
<feature type="non-terminal residue" evidence="3">
    <location>
        <position position="193"/>
    </location>
</feature>
<dbReference type="RefSeq" id="XP_067919300.1">
    <property type="nucleotide sequence ID" value="XM_068068726.1"/>
</dbReference>
<name>A0A2C6KM65_9APIC</name>
<comment type="caution">
    <text evidence="3">The sequence shown here is derived from an EMBL/GenBank/DDBJ whole genome shotgun (WGS) entry which is preliminary data.</text>
</comment>
<keyword evidence="4" id="KW-1185">Reference proteome</keyword>
<evidence type="ECO:0000256" key="1">
    <source>
        <dbReference type="SAM" id="MobiDB-lite"/>
    </source>
</evidence>